<evidence type="ECO:0000259" key="1">
    <source>
        <dbReference type="PROSITE" id="PS50011"/>
    </source>
</evidence>
<dbReference type="Gene3D" id="1.10.510.10">
    <property type="entry name" value="Transferase(Phosphotransferase) domain 1"/>
    <property type="match status" value="1"/>
</dbReference>
<dbReference type="PROSITE" id="PS50011">
    <property type="entry name" value="PROTEIN_KINASE_DOM"/>
    <property type="match status" value="1"/>
</dbReference>
<proteinExistence type="predicted"/>
<dbReference type="Proteomes" id="UP000324800">
    <property type="component" value="Unassembled WGS sequence"/>
</dbReference>
<dbReference type="InterPro" id="IPR011009">
    <property type="entry name" value="Kinase-like_dom_sf"/>
</dbReference>
<keyword evidence="2" id="KW-0418">Kinase</keyword>
<evidence type="ECO:0000313" key="2">
    <source>
        <dbReference type="EMBL" id="KAA6387379.1"/>
    </source>
</evidence>
<dbReference type="InterPro" id="IPR008271">
    <property type="entry name" value="Ser/Thr_kinase_AS"/>
</dbReference>
<feature type="domain" description="Protein kinase" evidence="1">
    <location>
        <begin position="1"/>
        <end position="224"/>
    </location>
</feature>
<dbReference type="Pfam" id="PF00069">
    <property type="entry name" value="Pkinase"/>
    <property type="match status" value="1"/>
</dbReference>
<dbReference type="PANTHER" id="PTHR44167:SF30">
    <property type="entry name" value="PHOSPHORYLASE KINASE"/>
    <property type="match status" value="1"/>
</dbReference>
<dbReference type="GO" id="GO:0004674">
    <property type="term" value="F:protein serine/threonine kinase activity"/>
    <property type="evidence" value="ECO:0007669"/>
    <property type="project" value="UniProtKB-KW"/>
</dbReference>
<dbReference type="AlphaFoldDB" id="A0A5J4VYP5"/>
<dbReference type="SMART" id="SM00220">
    <property type="entry name" value="S_TKc"/>
    <property type="match status" value="1"/>
</dbReference>
<sequence length="238" mass="27396">MDNEIVAVKVFQVGKYDPRELTAGKQLRDYNDDSIYPFLVLEYANMKTLDIVAKQTQFSLPSFALRALMKQILEGIRSFHAAGFIHRDIKTDNILLNSPPGSGQVHIKISDFGFAKQDIYSNEITYFKGTLSYMGPELTKKPLVVTQKVDMYAIGITFYHLITHKYPHTFRTYKELQTKMAQLKCIERPSELKDNLLWNLLSQLLEFDPNKRISAEVALKHSFFTGEEAKHDLTPEQQ</sequence>
<dbReference type="SUPFAM" id="SSF56112">
    <property type="entry name" value="Protein kinase-like (PK-like)"/>
    <property type="match status" value="1"/>
</dbReference>
<comment type="caution">
    <text evidence="2">The sequence shown here is derived from an EMBL/GenBank/DDBJ whole genome shotgun (WGS) entry which is preliminary data.</text>
</comment>
<protein>
    <submittedName>
        <fullName evidence="2">Putative serine/threonine protein kinase</fullName>
    </submittedName>
</protein>
<reference evidence="2 3" key="1">
    <citation type="submission" date="2019-03" db="EMBL/GenBank/DDBJ databases">
        <title>Single cell metagenomics reveals metabolic interactions within the superorganism composed of flagellate Streblomastix strix and complex community of Bacteroidetes bacteria on its surface.</title>
        <authorList>
            <person name="Treitli S.C."/>
            <person name="Kolisko M."/>
            <person name="Husnik F."/>
            <person name="Keeling P."/>
            <person name="Hampl V."/>
        </authorList>
    </citation>
    <scope>NUCLEOTIDE SEQUENCE [LARGE SCALE GENOMIC DNA]</scope>
    <source>
        <strain evidence="2">ST1C</strain>
    </source>
</reference>
<dbReference type="PROSITE" id="PS00108">
    <property type="entry name" value="PROTEIN_KINASE_ST"/>
    <property type="match status" value="1"/>
</dbReference>
<dbReference type="CDD" id="cd00180">
    <property type="entry name" value="PKc"/>
    <property type="match status" value="1"/>
</dbReference>
<dbReference type="OrthoDB" id="676979at2759"/>
<keyword evidence="2" id="KW-0723">Serine/threonine-protein kinase</keyword>
<gene>
    <name evidence="2" type="ORF">EZS28_017095</name>
</gene>
<dbReference type="GO" id="GO:0044773">
    <property type="term" value="P:mitotic DNA damage checkpoint signaling"/>
    <property type="evidence" value="ECO:0007669"/>
    <property type="project" value="TreeGrafter"/>
</dbReference>
<dbReference type="EMBL" id="SNRW01004400">
    <property type="protein sequence ID" value="KAA6387379.1"/>
    <property type="molecule type" value="Genomic_DNA"/>
</dbReference>
<dbReference type="GO" id="GO:0005524">
    <property type="term" value="F:ATP binding"/>
    <property type="evidence" value="ECO:0007669"/>
    <property type="project" value="InterPro"/>
</dbReference>
<dbReference type="GO" id="GO:0005634">
    <property type="term" value="C:nucleus"/>
    <property type="evidence" value="ECO:0007669"/>
    <property type="project" value="TreeGrafter"/>
</dbReference>
<evidence type="ECO:0000313" key="3">
    <source>
        <dbReference type="Proteomes" id="UP000324800"/>
    </source>
</evidence>
<accession>A0A5J4VYP5</accession>
<keyword evidence="2" id="KW-0808">Transferase</keyword>
<organism evidence="2 3">
    <name type="scientific">Streblomastix strix</name>
    <dbReference type="NCBI Taxonomy" id="222440"/>
    <lineage>
        <taxon>Eukaryota</taxon>
        <taxon>Metamonada</taxon>
        <taxon>Preaxostyla</taxon>
        <taxon>Oxymonadida</taxon>
        <taxon>Streblomastigidae</taxon>
        <taxon>Streblomastix</taxon>
    </lineage>
</organism>
<name>A0A5J4VYP5_9EUKA</name>
<dbReference type="InterPro" id="IPR000719">
    <property type="entry name" value="Prot_kinase_dom"/>
</dbReference>
<dbReference type="PANTHER" id="PTHR44167">
    <property type="entry name" value="OVARIAN-SPECIFIC SERINE/THREONINE-PROTEIN KINASE LOK-RELATED"/>
    <property type="match status" value="1"/>
</dbReference>